<evidence type="ECO:0000313" key="4">
    <source>
        <dbReference type="EMBL" id="TGE00536.1"/>
    </source>
</evidence>
<dbReference type="InterPro" id="IPR016181">
    <property type="entry name" value="Acyl_CoA_acyltransferase"/>
</dbReference>
<dbReference type="SUPFAM" id="SSF55729">
    <property type="entry name" value="Acyl-CoA N-acyltransferases (Nat)"/>
    <property type="match status" value="1"/>
</dbReference>
<comment type="caution">
    <text evidence="4">The sequence shown here is derived from an EMBL/GenBank/DDBJ whole genome shotgun (WGS) entry which is preliminary data.</text>
</comment>
<evidence type="ECO:0000256" key="1">
    <source>
        <dbReference type="ARBA" id="ARBA00022679"/>
    </source>
</evidence>
<dbReference type="Proteomes" id="UP000297535">
    <property type="component" value="Unassembled WGS sequence"/>
</dbReference>
<evidence type="ECO:0000256" key="2">
    <source>
        <dbReference type="ARBA" id="ARBA00023315"/>
    </source>
</evidence>
<dbReference type="InterPro" id="IPR050832">
    <property type="entry name" value="Bact_Acetyltransf"/>
</dbReference>
<sequence>MRPAMPHAIVTTAERPDLAPVTARWRWEAFARGQGRTLAEVAAAEAATAAGTDPMPRTWVLLADGQPVGMASLAAHDLDPRPDLTPWLAGVFVAPHARGRGHAARLVAAVEAGASDLAIPTLWLYTRSAEGLYARIGWRTVETFPYRDRTYALMRRDLTPAAR</sequence>
<gene>
    <name evidence="4" type="ORF">EU555_07220</name>
</gene>
<dbReference type="PANTHER" id="PTHR43877">
    <property type="entry name" value="AMINOALKYLPHOSPHONATE N-ACETYLTRANSFERASE-RELATED-RELATED"/>
    <property type="match status" value="1"/>
</dbReference>
<dbReference type="EMBL" id="SRLB01000005">
    <property type="protein sequence ID" value="TGE00536.1"/>
    <property type="molecule type" value="Genomic_DNA"/>
</dbReference>
<reference evidence="4 5" key="1">
    <citation type="submission" date="2019-04" db="EMBL/GenBank/DDBJ databases">
        <authorList>
            <person name="Feng G."/>
            <person name="Zhu H."/>
        </authorList>
    </citation>
    <scope>NUCLEOTIDE SEQUENCE [LARGE SCALE GENOMIC DNA]</scope>
    <source>
        <strain evidence="4 5">6HR-1</strain>
    </source>
</reference>
<keyword evidence="5" id="KW-1185">Reference proteome</keyword>
<dbReference type="InterPro" id="IPR000182">
    <property type="entry name" value="GNAT_dom"/>
</dbReference>
<dbReference type="CDD" id="cd04301">
    <property type="entry name" value="NAT_SF"/>
    <property type="match status" value="1"/>
</dbReference>
<feature type="domain" description="N-acetyltransferase" evidence="3">
    <location>
        <begin position="9"/>
        <end position="159"/>
    </location>
</feature>
<evidence type="ECO:0000313" key="5">
    <source>
        <dbReference type="Proteomes" id="UP000297535"/>
    </source>
</evidence>
<dbReference type="PROSITE" id="PS51186">
    <property type="entry name" value="GNAT"/>
    <property type="match status" value="1"/>
</dbReference>
<evidence type="ECO:0000259" key="3">
    <source>
        <dbReference type="PROSITE" id="PS51186"/>
    </source>
</evidence>
<dbReference type="AlphaFoldDB" id="A0A4Z0NUE1"/>
<organism evidence="4 5">
    <name type="scientific">Methylobacterium nonmethylotrophicum</name>
    <dbReference type="NCBI Taxonomy" id="1141884"/>
    <lineage>
        <taxon>Bacteria</taxon>
        <taxon>Pseudomonadati</taxon>
        <taxon>Pseudomonadota</taxon>
        <taxon>Alphaproteobacteria</taxon>
        <taxon>Hyphomicrobiales</taxon>
        <taxon>Methylobacteriaceae</taxon>
        <taxon>Methylobacterium</taxon>
    </lineage>
</organism>
<keyword evidence="2" id="KW-0012">Acyltransferase</keyword>
<name>A0A4Z0NUE1_9HYPH</name>
<dbReference type="Gene3D" id="3.40.630.30">
    <property type="match status" value="1"/>
</dbReference>
<accession>A0A4Z0NUE1</accession>
<keyword evidence="1 4" id="KW-0808">Transferase</keyword>
<dbReference type="OrthoDB" id="9809751at2"/>
<proteinExistence type="predicted"/>
<protein>
    <submittedName>
        <fullName evidence="4">N-acetyltransferase</fullName>
    </submittedName>
</protein>
<dbReference type="Pfam" id="PF00583">
    <property type="entry name" value="Acetyltransf_1"/>
    <property type="match status" value="1"/>
</dbReference>
<dbReference type="GO" id="GO:0016747">
    <property type="term" value="F:acyltransferase activity, transferring groups other than amino-acyl groups"/>
    <property type="evidence" value="ECO:0007669"/>
    <property type="project" value="InterPro"/>
</dbReference>
<dbReference type="PANTHER" id="PTHR43877:SF2">
    <property type="entry name" value="AMINOALKYLPHOSPHONATE N-ACETYLTRANSFERASE-RELATED"/>
    <property type="match status" value="1"/>
</dbReference>